<name>A0A1W1UWM4_DESTI</name>
<evidence type="ECO:0000256" key="1">
    <source>
        <dbReference type="SAM" id="Phobius"/>
    </source>
</evidence>
<dbReference type="InterPro" id="IPR014719">
    <property type="entry name" value="Ribosomal_bL12_C/ClpS-like"/>
</dbReference>
<dbReference type="AlphaFoldDB" id="A0A1W1UWM4"/>
<dbReference type="EMBL" id="FWWT01000012">
    <property type="protein sequence ID" value="SMB85191.1"/>
    <property type="molecule type" value="Genomic_DNA"/>
</dbReference>
<keyword evidence="2" id="KW-0687">Ribonucleoprotein</keyword>
<keyword evidence="1" id="KW-1133">Transmembrane helix</keyword>
<protein>
    <submittedName>
        <fullName evidence="2">Ribosomal protein L7/L12 C-terminal domain</fullName>
    </submittedName>
</protein>
<keyword evidence="3" id="KW-1185">Reference proteome</keyword>
<evidence type="ECO:0000313" key="2">
    <source>
        <dbReference type="EMBL" id="SMB85191.1"/>
    </source>
</evidence>
<dbReference type="STRING" id="656914.SAMN00017405_1616"/>
<proteinExistence type="predicted"/>
<dbReference type="GO" id="GO:0005840">
    <property type="term" value="C:ribosome"/>
    <property type="evidence" value="ECO:0007669"/>
    <property type="project" value="UniProtKB-KW"/>
</dbReference>
<reference evidence="2 3" key="1">
    <citation type="submission" date="2017-04" db="EMBL/GenBank/DDBJ databases">
        <authorList>
            <person name="Afonso C.L."/>
            <person name="Miller P.J."/>
            <person name="Scott M.A."/>
            <person name="Spackman E."/>
            <person name="Goraichik I."/>
            <person name="Dimitrov K.M."/>
            <person name="Suarez D.L."/>
            <person name="Swayne D.E."/>
        </authorList>
    </citation>
    <scope>NUCLEOTIDE SEQUENCE [LARGE SCALE GENOMIC DNA]</scope>
    <source>
        <strain evidence="2 3">DSM 11270</strain>
    </source>
</reference>
<organism evidence="2 3">
    <name type="scientific">Desulfonispora thiosulfatigenes DSM 11270</name>
    <dbReference type="NCBI Taxonomy" id="656914"/>
    <lineage>
        <taxon>Bacteria</taxon>
        <taxon>Bacillati</taxon>
        <taxon>Bacillota</taxon>
        <taxon>Clostridia</taxon>
        <taxon>Eubacteriales</taxon>
        <taxon>Peptococcaceae</taxon>
        <taxon>Desulfonispora</taxon>
    </lineage>
</organism>
<dbReference type="Gene3D" id="3.30.1390.10">
    <property type="match status" value="1"/>
</dbReference>
<accession>A0A1W1UWM4</accession>
<gene>
    <name evidence="2" type="ORF">SAMN00017405_1616</name>
</gene>
<dbReference type="OrthoDB" id="2157431at2"/>
<keyword evidence="1" id="KW-0812">Transmembrane</keyword>
<dbReference type="Proteomes" id="UP000192731">
    <property type="component" value="Unassembled WGS sequence"/>
</dbReference>
<keyword evidence="1" id="KW-0472">Membrane</keyword>
<keyword evidence="2" id="KW-0689">Ribosomal protein</keyword>
<dbReference type="RefSeq" id="WP_084052440.1">
    <property type="nucleotide sequence ID" value="NZ_FWWT01000012.1"/>
</dbReference>
<sequence>MNDNIIWLLIGAFAVLIGYIGKMQSDITRINKKINWIAKQLGESDTITDDLKQLLSEGKKVEAIKKYRIASGTGLLEAKEYVESLNEKE</sequence>
<evidence type="ECO:0000313" key="3">
    <source>
        <dbReference type="Proteomes" id="UP000192731"/>
    </source>
</evidence>
<feature type="transmembrane region" description="Helical" evidence="1">
    <location>
        <begin position="6"/>
        <end position="23"/>
    </location>
</feature>